<keyword evidence="4" id="KW-1185">Reference proteome</keyword>
<evidence type="ECO:0000313" key="3">
    <source>
        <dbReference type="EnsemblMetazoa" id="AAEL025385-PA"/>
    </source>
</evidence>
<reference evidence="3" key="2">
    <citation type="submission" date="2020-05" db="UniProtKB">
        <authorList>
            <consortium name="EnsemblMetazoa"/>
        </authorList>
    </citation>
    <scope>IDENTIFICATION</scope>
    <source>
        <strain evidence="3">LVP_AGWG</strain>
    </source>
</reference>
<dbReference type="PANTHER" id="PTHR15901">
    <property type="entry name" value="TESTICULAR HAPLOID EXPRESSED GENE PROTEIN"/>
    <property type="match status" value="1"/>
</dbReference>
<dbReference type="EnsemblMetazoa" id="AAEL025385-RA">
    <property type="protein sequence ID" value="AAEL025385-PA"/>
    <property type="gene ID" value="AAEL025385"/>
</dbReference>
<protein>
    <submittedName>
        <fullName evidence="3">Uncharacterized protein</fullName>
    </submittedName>
</protein>
<dbReference type="InterPro" id="IPR006623">
    <property type="entry name" value="THEG"/>
</dbReference>
<name>A0A6I8U5T5_AEDAE</name>
<proteinExistence type="predicted"/>
<dbReference type="Proteomes" id="UP000008820">
    <property type="component" value="Chromosome 2"/>
</dbReference>
<sequence length="206" mass="23585">MGCFGGSKAKKEKLSSQTKKCQKTKPKPWSKDDWKKHGRYLNQLSTPKKNYAEEKLYQAPQPRKVPLSALKPRMDSLSRPKAVASFKHDCPVGPDKCHCHVADPIRKVPAKAKSYVATKRITKLSQPKLDYQEMVRCFPMQRVMCLNKRILVPRSSYRIKKLAMPKYQHLCTPDRNPYGVKPEALLAMASPRTMELAQPKSFSWAN</sequence>
<feature type="region of interest" description="Disordered" evidence="2">
    <location>
        <begin position="1"/>
        <end position="54"/>
    </location>
</feature>
<organism evidence="3 4">
    <name type="scientific">Aedes aegypti</name>
    <name type="common">Yellowfever mosquito</name>
    <name type="synonym">Culex aegypti</name>
    <dbReference type="NCBI Taxonomy" id="7159"/>
    <lineage>
        <taxon>Eukaryota</taxon>
        <taxon>Metazoa</taxon>
        <taxon>Ecdysozoa</taxon>
        <taxon>Arthropoda</taxon>
        <taxon>Hexapoda</taxon>
        <taxon>Insecta</taxon>
        <taxon>Pterygota</taxon>
        <taxon>Neoptera</taxon>
        <taxon>Endopterygota</taxon>
        <taxon>Diptera</taxon>
        <taxon>Nematocera</taxon>
        <taxon>Culicoidea</taxon>
        <taxon>Culicidae</taxon>
        <taxon>Culicinae</taxon>
        <taxon>Aedini</taxon>
        <taxon>Aedes</taxon>
        <taxon>Stegomyia</taxon>
    </lineage>
</organism>
<dbReference type="AlphaFoldDB" id="A0A6I8U5T5"/>
<evidence type="ECO:0000256" key="1">
    <source>
        <dbReference type="ARBA" id="ARBA00022737"/>
    </source>
</evidence>
<evidence type="ECO:0000256" key="2">
    <source>
        <dbReference type="SAM" id="MobiDB-lite"/>
    </source>
</evidence>
<dbReference type="OrthoDB" id="25466at2759"/>
<dbReference type="Pfam" id="PF14912">
    <property type="entry name" value="THEG"/>
    <property type="match status" value="2"/>
</dbReference>
<dbReference type="InterPro" id="IPR042401">
    <property type="entry name" value="SPMAP2-like"/>
</dbReference>
<reference evidence="3 4" key="1">
    <citation type="submission" date="2017-06" db="EMBL/GenBank/DDBJ databases">
        <title>Aedes aegypti genome working group (AGWG) sequencing and assembly.</title>
        <authorList>
            <consortium name="Aedes aegypti Genome Working Group (AGWG)"/>
            <person name="Matthews B.J."/>
        </authorList>
    </citation>
    <scope>NUCLEOTIDE SEQUENCE [LARGE SCALE GENOMIC DNA]</scope>
    <source>
        <strain evidence="3 4">LVP_AGWG</strain>
    </source>
</reference>
<gene>
    <name evidence="3" type="primary">110677078</name>
</gene>
<accession>A0A6I8U5T5</accession>
<evidence type="ECO:0000313" key="4">
    <source>
        <dbReference type="Proteomes" id="UP000008820"/>
    </source>
</evidence>
<dbReference type="PANTHER" id="PTHR15901:SF16">
    <property type="entry name" value="TESTICULAR HAPLOID EXPRESSED GENE PROTEIN"/>
    <property type="match status" value="1"/>
</dbReference>
<dbReference type="SMART" id="SM00705">
    <property type="entry name" value="THEG"/>
    <property type="match status" value="5"/>
</dbReference>
<dbReference type="InParanoid" id="A0A6I8U5T5"/>
<keyword evidence="1" id="KW-0677">Repeat</keyword>